<dbReference type="Proteomes" id="UP000700596">
    <property type="component" value="Unassembled WGS sequence"/>
</dbReference>
<evidence type="ECO:0000256" key="1">
    <source>
        <dbReference type="SAM" id="Phobius"/>
    </source>
</evidence>
<keyword evidence="1" id="KW-1133">Transmembrane helix</keyword>
<accession>A0A9P9ECV4</accession>
<evidence type="ECO:0008006" key="4">
    <source>
        <dbReference type="Google" id="ProtNLM"/>
    </source>
</evidence>
<evidence type="ECO:0000313" key="2">
    <source>
        <dbReference type="EMBL" id="KAH7135143.1"/>
    </source>
</evidence>
<feature type="transmembrane region" description="Helical" evidence="1">
    <location>
        <begin position="184"/>
        <end position="207"/>
    </location>
</feature>
<evidence type="ECO:0000313" key="3">
    <source>
        <dbReference type="Proteomes" id="UP000700596"/>
    </source>
</evidence>
<keyword evidence="1" id="KW-0812">Transmembrane</keyword>
<comment type="caution">
    <text evidence="2">The sequence shown here is derived from an EMBL/GenBank/DDBJ whole genome shotgun (WGS) entry which is preliminary data.</text>
</comment>
<proteinExistence type="predicted"/>
<name>A0A9P9ECV4_9PLEO</name>
<dbReference type="PANTHER" id="PTHR42069:SF1">
    <property type="entry name" value="MARVEL DOMAIN-CONTAINING PROTEIN"/>
    <property type="match status" value="1"/>
</dbReference>
<sequence length="252" mass="28185">MDNNGAEVLLQNRRGATQRALAPDIRRSRGVYVTRLILRYLSLFTSCAIIAVLVDAIRSYKKTQHVTNPFKDGNGRFPVWPETLKLAPTYALLGVAVLAASTSLILCLASFSSAVRRMTKTGNFWTGIISFICLVFWVVVTALYGTWDTKETNFDLLSWTCKHSTPEYEYNNIDFAETCTEMRFAFWAAVGLAGLEFVNLVMFLIWYSRSNKSRGYAKMGGEEEGLTAKPDQSDNSGRINRIAGWAAMQVST</sequence>
<keyword evidence="1" id="KW-0472">Membrane</keyword>
<protein>
    <recommendedName>
        <fullName evidence="4">MARVEL domain-containing protein</fullName>
    </recommendedName>
</protein>
<dbReference type="AlphaFoldDB" id="A0A9P9ECV4"/>
<organism evidence="2 3">
    <name type="scientific">Dendryphion nanum</name>
    <dbReference type="NCBI Taxonomy" id="256645"/>
    <lineage>
        <taxon>Eukaryota</taxon>
        <taxon>Fungi</taxon>
        <taxon>Dikarya</taxon>
        <taxon>Ascomycota</taxon>
        <taxon>Pezizomycotina</taxon>
        <taxon>Dothideomycetes</taxon>
        <taxon>Pleosporomycetidae</taxon>
        <taxon>Pleosporales</taxon>
        <taxon>Torulaceae</taxon>
        <taxon>Dendryphion</taxon>
    </lineage>
</organism>
<feature type="transmembrane region" description="Helical" evidence="1">
    <location>
        <begin position="90"/>
        <end position="112"/>
    </location>
</feature>
<dbReference type="OrthoDB" id="5400774at2759"/>
<gene>
    <name evidence="2" type="ORF">B0J11DRAFT_547171</name>
</gene>
<reference evidence="2" key="1">
    <citation type="journal article" date="2021" name="Nat. Commun.">
        <title>Genetic determinants of endophytism in the Arabidopsis root mycobiome.</title>
        <authorList>
            <person name="Mesny F."/>
            <person name="Miyauchi S."/>
            <person name="Thiergart T."/>
            <person name="Pickel B."/>
            <person name="Atanasova L."/>
            <person name="Karlsson M."/>
            <person name="Huettel B."/>
            <person name="Barry K.W."/>
            <person name="Haridas S."/>
            <person name="Chen C."/>
            <person name="Bauer D."/>
            <person name="Andreopoulos W."/>
            <person name="Pangilinan J."/>
            <person name="LaButti K."/>
            <person name="Riley R."/>
            <person name="Lipzen A."/>
            <person name="Clum A."/>
            <person name="Drula E."/>
            <person name="Henrissat B."/>
            <person name="Kohler A."/>
            <person name="Grigoriev I.V."/>
            <person name="Martin F.M."/>
            <person name="Hacquard S."/>
        </authorList>
    </citation>
    <scope>NUCLEOTIDE SEQUENCE</scope>
    <source>
        <strain evidence="2">MPI-CAGE-CH-0243</strain>
    </source>
</reference>
<keyword evidence="3" id="KW-1185">Reference proteome</keyword>
<dbReference type="PANTHER" id="PTHR42069">
    <property type="entry name" value="HYPHAL ANASTAMOSIS-8 PROTEIN"/>
    <property type="match status" value="1"/>
</dbReference>
<dbReference type="EMBL" id="JAGMWT010000002">
    <property type="protein sequence ID" value="KAH7135143.1"/>
    <property type="molecule type" value="Genomic_DNA"/>
</dbReference>
<feature type="transmembrane region" description="Helical" evidence="1">
    <location>
        <begin position="124"/>
        <end position="147"/>
    </location>
</feature>
<feature type="transmembrane region" description="Helical" evidence="1">
    <location>
        <begin position="36"/>
        <end position="54"/>
    </location>
</feature>